<keyword evidence="9" id="KW-1185">Reference proteome</keyword>
<dbReference type="GO" id="GO:0030313">
    <property type="term" value="C:cell envelope"/>
    <property type="evidence" value="ECO:0007669"/>
    <property type="project" value="UniProtKB-SubCell"/>
</dbReference>
<accession>A0A842JLH8</accession>
<dbReference type="Pfam" id="PF00497">
    <property type="entry name" value="SBP_bac_3"/>
    <property type="match status" value="1"/>
</dbReference>
<organism evidence="8 9">
    <name type="scientific">Gordonibacter massiliensis</name>
    <name type="common">ex Traore et al. 2017</name>
    <dbReference type="NCBI Taxonomy" id="1841863"/>
    <lineage>
        <taxon>Bacteria</taxon>
        <taxon>Bacillati</taxon>
        <taxon>Actinomycetota</taxon>
        <taxon>Coriobacteriia</taxon>
        <taxon>Eggerthellales</taxon>
        <taxon>Eggerthellaceae</taxon>
        <taxon>Gordonibacter</taxon>
    </lineage>
</organism>
<dbReference type="AlphaFoldDB" id="A0A842JLH8"/>
<feature type="chain" id="PRO_5039415376" evidence="6">
    <location>
        <begin position="22"/>
        <end position="327"/>
    </location>
</feature>
<comment type="subcellular location">
    <subcellularLocation>
        <location evidence="1">Cell envelope</location>
    </subcellularLocation>
</comment>
<feature type="compositionally biased region" description="Polar residues" evidence="5">
    <location>
        <begin position="316"/>
        <end position="327"/>
    </location>
</feature>
<dbReference type="Proteomes" id="UP000587396">
    <property type="component" value="Unassembled WGS sequence"/>
</dbReference>
<protein>
    <submittedName>
        <fullName evidence="8">Transporter substrate-binding domain-containing protein</fullName>
    </submittedName>
</protein>
<feature type="compositionally biased region" description="Low complexity" evidence="5">
    <location>
        <begin position="273"/>
        <end position="299"/>
    </location>
</feature>
<dbReference type="PROSITE" id="PS01039">
    <property type="entry name" value="SBP_BACTERIAL_3"/>
    <property type="match status" value="1"/>
</dbReference>
<evidence type="ECO:0000256" key="6">
    <source>
        <dbReference type="SAM" id="SignalP"/>
    </source>
</evidence>
<dbReference type="RefSeq" id="WP_185906243.1">
    <property type="nucleotide sequence ID" value="NZ_JACMSE010000015.1"/>
</dbReference>
<dbReference type="PANTHER" id="PTHR35936:SF17">
    <property type="entry name" value="ARGININE-BINDING EXTRACELLULAR PROTEIN ARTP"/>
    <property type="match status" value="1"/>
</dbReference>
<reference evidence="8 9" key="1">
    <citation type="submission" date="2020-08" db="EMBL/GenBank/DDBJ databases">
        <authorList>
            <person name="Liu C."/>
            <person name="Sun Q."/>
        </authorList>
    </citation>
    <scope>NUCLEOTIDE SEQUENCE [LARGE SCALE GENOMIC DNA]</scope>
    <source>
        <strain evidence="8 9">N22</strain>
    </source>
</reference>
<evidence type="ECO:0000259" key="7">
    <source>
        <dbReference type="SMART" id="SM00062"/>
    </source>
</evidence>
<dbReference type="SUPFAM" id="SSF53850">
    <property type="entry name" value="Periplasmic binding protein-like II"/>
    <property type="match status" value="1"/>
</dbReference>
<feature type="compositionally biased region" description="Acidic residues" evidence="5">
    <location>
        <begin position="300"/>
        <end position="312"/>
    </location>
</feature>
<proteinExistence type="inferred from homology"/>
<dbReference type="InterPro" id="IPR001638">
    <property type="entry name" value="Solute-binding_3/MltF_N"/>
</dbReference>
<name>A0A842JLH8_9ACTN</name>
<dbReference type="EMBL" id="JACMSE010000015">
    <property type="protein sequence ID" value="MBC2890565.1"/>
    <property type="molecule type" value="Genomic_DNA"/>
</dbReference>
<dbReference type="PANTHER" id="PTHR35936">
    <property type="entry name" value="MEMBRANE-BOUND LYTIC MUREIN TRANSGLYCOSYLASE F"/>
    <property type="match status" value="1"/>
</dbReference>
<dbReference type="SMART" id="SM00062">
    <property type="entry name" value="PBPb"/>
    <property type="match status" value="1"/>
</dbReference>
<gene>
    <name evidence="8" type="ORF">H7313_14610</name>
</gene>
<comment type="similarity">
    <text evidence="2 4">Belongs to the bacterial solute-binding protein 3 family.</text>
</comment>
<evidence type="ECO:0000256" key="4">
    <source>
        <dbReference type="RuleBase" id="RU003744"/>
    </source>
</evidence>
<evidence type="ECO:0000313" key="8">
    <source>
        <dbReference type="EMBL" id="MBC2890565.1"/>
    </source>
</evidence>
<evidence type="ECO:0000256" key="1">
    <source>
        <dbReference type="ARBA" id="ARBA00004196"/>
    </source>
</evidence>
<evidence type="ECO:0000256" key="2">
    <source>
        <dbReference type="ARBA" id="ARBA00010333"/>
    </source>
</evidence>
<comment type="caution">
    <text evidence="8">The sequence shown here is derived from an EMBL/GenBank/DDBJ whole genome shotgun (WGS) entry which is preliminary data.</text>
</comment>
<dbReference type="Gene3D" id="3.40.190.10">
    <property type="entry name" value="Periplasmic binding protein-like II"/>
    <property type="match status" value="2"/>
</dbReference>
<dbReference type="InterPro" id="IPR018313">
    <property type="entry name" value="SBP_3_CS"/>
</dbReference>
<dbReference type="PROSITE" id="PS51257">
    <property type="entry name" value="PROKAR_LIPOPROTEIN"/>
    <property type="match status" value="1"/>
</dbReference>
<feature type="signal peptide" evidence="6">
    <location>
        <begin position="1"/>
        <end position="21"/>
    </location>
</feature>
<keyword evidence="3 6" id="KW-0732">Signal</keyword>
<feature type="domain" description="Solute-binding protein family 3/N-terminal" evidence="7">
    <location>
        <begin position="48"/>
        <end position="263"/>
    </location>
</feature>
<sequence>MKRMKALACCAAAACLAMVLAGCSSQQSYTPPEKSPTVSSPTISKAGTLRVGVNAGSPPLAGSPSSSSKIVGIDVDVAAALADELGLKLEIVDVGTDPEAALKESKVDIVMGVGSETDVSFWRSAAYLPKGVALFSTTSNTTVPTKASAPKIAAQVSSTSSWQVTNEFGEDALVAENDLKSAFSDLAAGTVQYVAADAIIGMYAAHGGGYDAHIVALMQQPGGYCVGVLDTNTELKQAVSAAVETLTGGGMVSVIEMKWLGAALDTSTLPLTAGASSTKSNGTGTTTQQGNASATSSTTDGDEPAADEDEGDPASNAGQNAVQPQAA</sequence>
<evidence type="ECO:0000256" key="5">
    <source>
        <dbReference type="SAM" id="MobiDB-lite"/>
    </source>
</evidence>
<evidence type="ECO:0000256" key="3">
    <source>
        <dbReference type="ARBA" id="ARBA00022729"/>
    </source>
</evidence>
<evidence type="ECO:0000313" key="9">
    <source>
        <dbReference type="Proteomes" id="UP000587396"/>
    </source>
</evidence>
<feature type="region of interest" description="Disordered" evidence="5">
    <location>
        <begin position="273"/>
        <end position="327"/>
    </location>
</feature>